<dbReference type="EMBL" id="CM014087">
    <property type="protein sequence ID" value="TKS77383.1"/>
    <property type="molecule type" value="Genomic_DNA"/>
</dbReference>
<protein>
    <submittedName>
        <fullName evidence="1">Uncharacterized protein</fullName>
    </submittedName>
</protein>
<dbReference type="Proteomes" id="UP000298787">
    <property type="component" value="Chromosome 10"/>
</dbReference>
<organism evidence="1 2">
    <name type="scientific">Collichthys lucidus</name>
    <name type="common">Big head croaker</name>
    <name type="synonym">Sciaena lucida</name>
    <dbReference type="NCBI Taxonomy" id="240159"/>
    <lineage>
        <taxon>Eukaryota</taxon>
        <taxon>Metazoa</taxon>
        <taxon>Chordata</taxon>
        <taxon>Craniata</taxon>
        <taxon>Vertebrata</taxon>
        <taxon>Euteleostomi</taxon>
        <taxon>Actinopterygii</taxon>
        <taxon>Neopterygii</taxon>
        <taxon>Teleostei</taxon>
        <taxon>Neoteleostei</taxon>
        <taxon>Acanthomorphata</taxon>
        <taxon>Eupercaria</taxon>
        <taxon>Sciaenidae</taxon>
        <taxon>Collichthys</taxon>
    </lineage>
</organism>
<keyword evidence="2" id="KW-1185">Reference proteome</keyword>
<accession>A0A4U5UQR1</accession>
<evidence type="ECO:0000313" key="2">
    <source>
        <dbReference type="Proteomes" id="UP000298787"/>
    </source>
</evidence>
<gene>
    <name evidence="1" type="ORF">D9C73_011474</name>
</gene>
<reference evidence="1 2" key="1">
    <citation type="submission" date="2019-01" db="EMBL/GenBank/DDBJ databases">
        <title>Genome Assembly of Collichthys lucidus.</title>
        <authorList>
            <person name="Cai M."/>
            <person name="Xiao S."/>
        </authorList>
    </citation>
    <scope>NUCLEOTIDE SEQUENCE [LARGE SCALE GENOMIC DNA]</scope>
    <source>
        <strain evidence="1">JT15FE1705JMU</strain>
        <tissue evidence="1">Muscle</tissue>
    </source>
</reference>
<sequence>MQDLNIRPSLTKPKAKLEGTARIWWRTFVLLFKVDKGVQLNQAIRGGRGLREVSAHNVNASLSLSPKPRVGKGRSIQLQPSTSDDLQALLRGL</sequence>
<dbReference type="AlphaFoldDB" id="A0A4U5UQR1"/>
<proteinExistence type="predicted"/>
<evidence type="ECO:0000313" key="1">
    <source>
        <dbReference type="EMBL" id="TKS77383.1"/>
    </source>
</evidence>
<name>A0A4U5UQR1_COLLU</name>